<evidence type="ECO:0000256" key="4">
    <source>
        <dbReference type="ARBA" id="ARBA00022692"/>
    </source>
</evidence>
<dbReference type="SUPFAM" id="SSF56935">
    <property type="entry name" value="Porins"/>
    <property type="match status" value="1"/>
</dbReference>
<keyword evidence="2 10" id="KW-0813">Transport</keyword>
<dbReference type="Gene3D" id="2.170.130.10">
    <property type="entry name" value="TonB-dependent receptor, plug domain"/>
    <property type="match status" value="1"/>
</dbReference>
<keyword evidence="16" id="KW-1185">Reference proteome</keyword>
<evidence type="ECO:0000256" key="10">
    <source>
        <dbReference type="PROSITE-ProRule" id="PRU01360"/>
    </source>
</evidence>
<dbReference type="InterPro" id="IPR000531">
    <property type="entry name" value="Beta-barrel_TonB"/>
</dbReference>
<evidence type="ECO:0000256" key="5">
    <source>
        <dbReference type="ARBA" id="ARBA00022729"/>
    </source>
</evidence>
<keyword evidence="3 10" id="KW-1134">Transmembrane beta strand</keyword>
<dbReference type="PANTHER" id="PTHR30069">
    <property type="entry name" value="TONB-DEPENDENT OUTER MEMBRANE RECEPTOR"/>
    <property type="match status" value="1"/>
</dbReference>
<dbReference type="GO" id="GO:0044718">
    <property type="term" value="P:siderophore transmembrane transport"/>
    <property type="evidence" value="ECO:0007669"/>
    <property type="project" value="TreeGrafter"/>
</dbReference>
<evidence type="ECO:0000259" key="13">
    <source>
        <dbReference type="Pfam" id="PF00593"/>
    </source>
</evidence>
<gene>
    <name evidence="15" type="ORF">F8C67_03050</name>
</gene>
<organism evidence="15 16">
    <name type="scientific">Phaeocystidibacter luteus</name>
    <dbReference type="NCBI Taxonomy" id="911197"/>
    <lineage>
        <taxon>Bacteria</taxon>
        <taxon>Pseudomonadati</taxon>
        <taxon>Bacteroidota</taxon>
        <taxon>Flavobacteriia</taxon>
        <taxon>Flavobacteriales</taxon>
        <taxon>Phaeocystidibacteraceae</taxon>
        <taxon>Phaeocystidibacter</taxon>
    </lineage>
</organism>
<evidence type="ECO:0000256" key="12">
    <source>
        <dbReference type="SAM" id="SignalP"/>
    </source>
</evidence>
<evidence type="ECO:0000256" key="6">
    <source>
        <dbReference type="ARBA" id="ARBA00023077"/>
    </source>
</evidence>
<evidence type="ECO:0000259" key="14">
    <source>
        <dbReference type="Pfam" id="PF07715"/>
    </source>
</evidence>
<keyword evidence="8 15" id="KW-0675">Receptor</keyword>
<dbReference type="InterPro" id="IPR036942">
    <property type="entry name" value="Beta-barrel_TonB_sf"/>
</dbReference>
<feature type="signal peptide" evidence="12">
    <location>
        <begin position="1"/>
        <end position="36"/>
    </location>
</feature>
<keyword evidence="7 10" id="KW-0472">Membrane</keyword>
<evidence type="ECO:0000313" key="15">
    <source>
        <dbReference type="EMBL" id="KAB2814737.1"/>
    </source>
</evidence>
<keyword evidence="9 10" id="KW-0998">Cell outer membrane</keyword>
<dbReference type="AlphaFoldDB" id="A0A6N6RMC6"/>
<dbReference type="PANTHER" id="PTHR30069:SF29">
    <property type="entry name" value="HEMOGLOBIN AND HEMOGLOBIN-HAPTOGLOBIN-BINDING PROTEIN 1-RELATED"/>
    <property type="match status" value="1"/>
</dbReference>
<evidence type="ECO:0000256" key="9">
    <source>
        <dbReference type="ARBA" id="ARBA00023237"/>
    </source>
</evidence>
<dbReference type="InterPro" id="IPR037066">
    <property type="entry name" value="Plug_dom_sf"/>
</dbReference>
<dbReference type="GO" id="GO:0015344">
    <property type="term" value="F:siderophore uptake transmembrane transporter activity"/>
    <property type="evidence" value="ECO:0007669"/>
    <property type="project" value="TreeGrafter"/>
</dbReference>
<dbReference type="GO" id="GO:0009279">
    <property type="term" value="C:cell outer membrane"/>
    <property type="evidence" value="ECO:0007669"/>
    <property type="project" value="UniProtKB-SubCell"/>
</dbReference>
<protein>
    <submittedName>
        <fullName evidence="15">TonB-dependent receptor</fullName>
    </submittedName>
</protein>
<dbReference type="PROSITE" id="PS52016">
    <property type="entry name" value="TONB_DEPENDENT_REC_3"/>
    <property type="match status" value="1"/>
</dbReference>
<dbReference type="OrthoDB" id="9764669at2"/>
<dbReference type="Proteomes" id="UP000468650">
    <property type="component" value="Unassembled WGS sequence"/>
</dbReference>
<evidence type="ECO:0000256" key="8">
    <source>
        <dbReference type="ARBA" id="ARBA00023170"/>
    </source>
</evidence>
<feature type="domain" description="TonB-dependent receptor plug" evidence="14">
    <location>
        <begin position="132"/>
        <end position="238"/>
    </location>
</feature>
<evidence type="ECO:0000256" key="2">
    <source>
        <dbReference type="ARBA" id="ARBA00022448"/>
    </source>
</evidence>
<dbReference type="SUPFAM" id="SSF49464">
    <property type="entry name" value="Carboxypeptidase regulatory domain-like"/>
    <property type="match status" value="1"/>
</dbReference>
<proteinExistence type="inferred from homology"/>
<sequence>MIIDNFGTKLNGKMTELRKAFRLLAIAIGISSTVQAQDVTVVDATDGIPIEYVYVSVDNQSFLTTDEKGMVNVSKLGSADALLTFQHTGYRTLSIQKADLKLDEMNTIRLEASNININEVVVSAVKWEHKAESLPVQVEVLDQQLIAFQNPQTSADLIGQSNQVFIQKSQLGGGSPMIRGFATSRVLLVVDGVRMNTAIFRGGNIQNVLNVDPLSIQRTEIIFGPSSVMYGSDALGGVMNFTTLQPQFALTEGETRINANAMLRTATANNERTVHMDFNVATHNFSSYTSISSSFFDDLEIGSYGDEFYTRPTYQVRGDTSDFTANNPNPNQQIYSGYEQFNVMQKLKYRANENVTWELDYHYSRLSDVPRYDRLTQTRNGNLRFGEWYYGPQEWQMARLGYTFTEPVGIFDKLKFTGAWQQFTESRHDRNFNSDIRENRFETVNAYSANFDFQKFFTEKTHLYYGLESVYNQTGSESYAEDITTGARSDIQSRYPNGSTWSSHSAYATWIQDLGNRFTLTTGARYSQIIINADFRESVLPLPFTTSTLNTGALTGNFGIAKEYGSASRVYFNAGTGFRAPNIDDIGKFFELDNGSTVIPNPDLQPEYLYSAEIGIQQRVKESYEIEVVAYYSYLDNAVDRRPTTVNGQDSILVDGELLQVQSVQNVDGAFIYGVSASFGADITDHWNVKASANYTKGEAFDGEPWRHAAPFFSNVSVGYRYERFRAQAYVNYNGEISPENMAPSERDKNIYITDENGNSYAPSWYTVNLKGTFRINEYVEVNAGIENILDVRYRPYSSGITAPGRNFIVAVRAEL</sequence>
<comment type="subcellular location">
    <subcellularLocation>
        <location evidence="1 10">Cell outer membrane</location>
        <topology evidence="1 10">Multi-pass membrane protein</topology>
    </subcellularLocation>
</comment>
<dbReference type="Pfam" id="PF00593">
    <property type="entry name" value="TonB_dep_Rec_b-barrel"/>
    <property type="match status" value="1"/>
</dbReference>
<evidence type="ECO:0000313" key="16">
    <source>
        <dbReference type="Proteomes" id="UP000468650"/>
    </source>
</evidence>
<keyword evidence="5 12" id="KW-0732">Signal</keyword>
<keyword evidence="6 11" id="KW-0798">TonB box</keyword>
<comment type="similarity">
    <text evidence="10 11">Belongs to the TonB-dependent receptor family.</text>
</comment>
<feature type="domain" description="TonB-dependent receptor-like beta-barrel" evidence="13">
    <location>
        <begin position="309"/>
        <end position="789"/>
    </location>
</feature>
<dbReference type="InterPro" id="IPR012910">
    <property type="entry name" value="Plug_dom"/>
</dbReference>
<evidence type="ECO:0000256" key="11">
    <source>
        <dbReference type="RuleBase" id="RU003357"/>
    </source>
</evidence>
<name>A0A6N6RMC6_9FLAO</name>
<reference evidence="15 16" key="1">
    <citation type="submission" date="2019-09" db="EMBL/GenBank/DDBJ databases">
        <title>Genomes of family Cryomorphaceae.</title>
        <authorList>
            <person name="Bowman J.P."/>
        </authorList>
    </citation>
    <scope>NUCLEOTIDE SEQUENCE [LARGE SCALE GENOMIC DNA]</scope>
    <source>
        <strain evidence="15 16">LMG 25704</strain>
    </source>
</reference>
<dbReference type="EMBL" id="WBVO01000001">
    <property type="protein sequence ID" value="KAB2814737.1"/>
    <property type="molecule type" value="Genomic_DNA"/>
</dbReference>
<dbReference type="InterPro" id="IPR008969">
    <property type="entry name" value="CarboxyPept-like_regulatory"/>
</dbReference>
<keyword evidence="4 10" id="KW-0812">Transmembrane</keyword>
<dbReference type="InterPro" id="IPR039426">
    <property type="entry name" value="TonB-dep_rcpt-like"/>
</dbReference>
<evidence type="ECO:0000256" key="3">
    <source>
        <dbReference type="ARBA" id="ARBA00022452"/>
    </source>
</evidence>
<evidence type="ECO:0000256" key="7">
    <source>
        <dbReference type="ARBA" id="ARBA00023136"/>
    </source>
</evidence>
<feature type="chain" id="PRO_5026652738" evidence="12">
    <location>
        <begin position="37"/>
        <end position="816"/>
    </location>
</feature>
<dbReference type="Pfam" id="PF07715">
    <property type="entry name" value="Plug"/>
    <property type="match status" value="1"/>
</dbReference>
<evidence type="ECO:0000256" key="1">
    <source>
        <dbReference type="ARBA" id="ARBA00004571"/>
    </source>
</evidence>
<dbReference type="Gene3D" id="2.40.170.20">
    <property type="entry name" value="TonB-dependent receptor, beta-barrel domain"/>
    <property type="match status" value="1"/>
</dbReference>
<accession>A0A6N6RMC6</accession>
<comment type="caution">
    <text evidence="15">The sequence shown here is derived from an EMBL/GenBank/DDBJ whole genome shotgun (WGS) entry which is preliminary data.</text>
</comment>